<dbReference type="Gene3D" id="3.40.50.10330">
    <property type="entry name" value="Probable inorganic polyphosphate/atp-NAD kinase, domain 1"/>
    <property type="match status" value="1"/>
</dbReference>
<sequence>MSTRPPLLMIIDPGARRTDGESVRIARDVLCARAITKVCLPEGPDDVARALARRGSRRPVVVGDDRALLHVVTLLHRERTLATTPIAMVPVGPPPAIRLASALGIPTDAVTAARTVIDGADHRFDLLVDDSDGVVIGELSVPYGGTATGTETGTATGTDSTATGFTVPGPTGTRAIGMGVIGRGAAGAGTVGAGTAGAAAVGTEAAGTGPVGTDTAGSADVTSSADVTGPAPSDPAGGGYDGQAEGRHGGQTRERTRSDGPGAASARDAASGPVLAPGASAPGALASGAYNGGDILHGEDGARDDSVPRQRPGSSPVPDRPQPWWSPAARTARSALALLTTPVSGRTGVSGGPAGRRAKQPSVRLRVEADGVLLADLDHPVERVTVATSPLAYDAPTARPPDPANPSSGLAEVVVYGHASGSPVRLRARAVTVSGPDFHYRADAVTAGPVRTRTWRLLPAAWSVTLPR</sequence>
<evidence type="ECO:0000256" key="1">
    <source>
        <dbReference type="SAM" id="MobiDB-lite"/>
    </source>
</evidence>
<feature type="region of interest" description="Disordered" evidence="1">
    <location>
        <begin position="147"/>
        <end position="170"/>
    </location>
</feature>
<gene>
    <name evidence="2" type="ORF">FHS42_000849</name>
</gene>
<protein>
    <recommendedName>
        <fullName evidence="4">DAGKc domain-containing protein</fullName>
    </recommendedName>
</protein>
<dbReference type="SUPFAM" id="SSF111331">
    <property type="entry name" value="NAD kinase/diacylglycerol kinase-like"/>
    <property type="match status" value="1"/>
</dbReference>
<dbReference type="RefSeq" id="WP_184569154.1">
    <property type="nucleotide sequence ID" value="NZ_JACHJL010000002.1"/>
</dbReference>
<proteinExistence type="predicted"/>
<evidence type="ECO:0000313" key="3">
    <source>
        <dbReference type="Proteomes" id="UP000588098"/>
    </source>
</evidence>
<dbReference type="EMBL" id="JACHJL010000002">
    <property type="protein sequence ID" value="MBB5933823.1"/>
    <property type="molecule type" value="Genomic_DNA"/>
</dbReference>
<organism evidence="2 3">
    <name type="scientific">Streptomyces zagrosensis</name>
    <dbReference type="NCBI Taxonomy" id="1042984"/>
    <lineage>
        <taxon>Bacteria</taxon>
        <taxon>Bacillati</taxon>
        <taxon>Actinomycetota</taxon>
        <taxon>Actinomycetes</taxon>
        <taxon>Kitasatosporales</taxon>
        <taxon>Streptomycetaceae</taxon>
        <taxon>Streptomyces</taxon>
    </lineage>
</organism>
<feature type="compositionally biased region" description="Low complexity" evidence="1">
    <location>
        <begin position="147"/>
        <end position="166"/>
    </location>
</feature>
<feature type="compositionally biased region" description="Low complexity" evidence="1">
    <location>
        <begin position="269"/>
        <end position="278"/>
    </location>
</feature>
<dbReference type="InterPro" id="IPR016064">
    <property type="entry name" value="NAD/diacylglycerol_kinase_sf"/>
</dbReference>
<feature type="compositionally biased region" description="Basic and acidic residues" evidence="1">
    <location>
        <begin position="244"/>
        <end position="258"/>
    </location>
</feature>
<dbReference type="Proteomes" id="UP000588098">
    <property type="component" value="Unassembled WGS sequence"/>
</dbReference>
<keyword evidence="3" id="KW-1185">Reference proteome</keyword>
<name>A0A7W9Q654_9ACTN</name>
<feature type="region of interest" description="Disordered" evidence="1">
    <location>
        <begin position="290"/>
        <end position="326"/>
    </location>
</feature>
<feature type="compositionally biased region" description="Basic and acidic residues" evidence="1">
    <location>
        <begin position="296"/>
        <end position="308"/>
    </location>
</feature>
<feature type="region of interest" description="Disordered" evidence="1">
    <location>
        <begin position="209"/>
        <end position="278"/>
    </location>
</feature>
<comment type="caution">
    <text evidence="2">The sequence shown here is derived from an EMBL/GenBank/DDBJ whole genome shotgun (WGS) entry which is preliminary data.</text>
</comment>
<dbReference type="InterPro" id="IPR017438">
    <property type="entry name" value="ATP-NAD_kinase_N"/>
</dbReference>
<reference evidence="2 3" key="1">
    <citation type="submission" date="2020-08" db="EMBL/GenBank/DDBJ databases">
        <title>Genomic Encyclopedia of Type Strains, Phase III (KMG-III): the genomes of soil and plant-associated and newly described type strains.</title>
        <authorList>
            <person name="Whitman W."/>
        </authorList>
    </citation>
    <scope>NUCLEOTIDE SEQUENCE [LARGE SCALE GENOMIC DNA]</scope>
    <source>
        <strain evidence="2 3">CECT 8305</strain>
    </source>
</reference>
<accession>A0A7W9Q654</accession>
<evidence type="ECO:0008006" key="4">
    <source>
        <dbReference type="Google" id="ProtNLM"/>
    </source>
</evidence>
<evidence type="ECO:0000313" key="2">
    <source>
        <dbReference type="EMBL" id="MBB5933823.1"/>
    </source>
</evidence>
<dbReference type="AlphaFoldDB" id="A0A7W9Q654"/>